<proteinExistence type="predicted"/>
<name>A0ABR4P621_9HELO</name>
<organism evidence="2 3">
    <name type="scientific">Phlyctema vagabunda</name>
    <dbReference type="NCBI Taxonomy" id="108571"/>
    <lineage>
        <taxon>Eukaryota</taxon>
        <taxon>Fungi</taxon>
        <taxon>Dikarya</taxon>
        <taxon>Ascomycota</taxon>
        <taxon>Pezizomycotina</taxon>
        <taxon>Leotiomycetes</taxon>
        <taxon>Helotiales</taxon>
        <taxon>Dermateaceae</taxon>
        <taxon>Phlyctema</taxon>
    </lineage>
</organism>
<dbReference type="EMBL" id="JBFCZG010000009">
    <property type="protein sequence ID" value="KAL3418755.1"/>
    <property type="molecule type" value="Genomic_DNA"/>
</dbReference>
<keyword evidence="1" id="KW-0732">Signal</keyword>
<dbReference type="PANTHER" id="PTHR43695">
    <property type="entry name" value="PUTATIVE (AFU_ORTHOLOGUE AFUA_2G17250)-RELATED"/>
    <property type="match status" value="1"/>
</dbReference>
<dbReference type="PANTHER" id="PTHR43695:SF2">
    <property type="entry name" value="PUTATIVE (AFU_ORTHOLOGUE AFUA_2G17250)-RELATED"/>
    <property type="match status" value="1"/>
</dbReference>
<comment type="caution">
    <text evidence="2">The sequence shown here is derived from an EMBL/GenBank/DDBJ whole genome shotgun (WGS) entry which is preliminary data.</text>
</comment>
<keyword evidence="3" id="KW-1185">Reference proteome</keyword>
<reference evidence="2 3" key="1">
    <citation type="submission" date="2024-06" db="EMBL/GenBank/DDBJ databases">
        <title>Complete genome of Phlyctema vagabunda strain 19-DSS-EL-015.</title>
        <authorList>
            <person name="Fiorenzani C."/>
        </authorList>
    </citation>
    <scope>NUCLEOTIDE SEQUENCE [LARGE SCALE GENOMIC DNA]</scope>
    <source>
        <strain evidence="2 3">19-DSS-EL-015</strain>
    </source>
</reference>
<feature type="signal peptide" evidence="1">
    <location>
        <begin position="1"/>
        <end position="15"/>
    </location>
</feature>
<feature type="chain" id="PRO_5045988775" evidence="1">
    <location>
        <begin position="16"/>
        <end position="252"/>
    </location>
</feature>
<dbReference type="InterPro" id="IPR001087">
    <property type="entry name" value="GDSL"/>
</dbReference>
<dbReference type="InterPro" id="IPR037459">
    <property type="entry name" value="RhgT-like"/>
</dbReference>
<dbReference type="Pfam" id="PF00657">
    <property type="entry name" value="Lipase_GDSL"/>
    <property type="match status" value="1"/>
</dbReference>
<dbReference type="Gene3D" id="3.40.50.1110">
    <property type="entry name" value="SGNH hydrolase"/>
    <property type="match status" value="1"/>
</dbReference>
<dbReference type="Proteomes" id="UP001629113">
    <property type="component" value="Unassembled WGS sequence"/>
</dbReference>
<evidence type="ECO:0000313" key="2">
    <source>
        <dbReference type="EMBL" id="KAL3418755.1"/>
    </source>
</evidence>
<gene>
    <name evidence="2" type="ORF">PVAG01_10471</name>
</gene>
<protein>
    <submittedName>
        <fullName evidence="2">GDSL-like Lipase/Acylhydrolase</fullName>
    </submittedName>
</protein>
<dbReference type="SUPFAM" id="SSF52266">
    <property type="entry name" value="SGNH hydrolase"/>
    <property type="match status" value="1"/>
</dbReference>
<evidence type="ECO:0000313" key="3">
    <source>
        <dbReference type="Proteomes" id="UP001629113"/>
    </source>
</evidence>
<sequence>MHFSALFLVVALASASPLVKNAAKPPAFFLAGDSTTATITTGGGGWGDGFLETLTNGAIGQNFARNGRTTVDFVTLGYWANVIAAVKSNKANYSPYVTIQFGHNDQKPEKNISIAEYSTNLKNLANEVISSGGTPILVSPLSRRSYSSSTGKINENLSNERTAVLAVASANKFKVIDLNKNSTAYLNAIGQTNAVKYNLNPDDNTHLNKAGQTVFGNMVASLIEGLDAALDSYINPNQTILAAIKKGTFILP</sequence>
<evidence type="ECO:0000256" key="1">
    <source>
        <dbReference type="SAM" id="SignalP"/>
    </source>
</evidence>
<dbReference type="InterPro" id="IPR036514">
    <property type="entry name" value="SGNH_hydro_sf"/>
</dbReference>
<accession>A0ABR4P621</accession>